<feature type="compositionally biased region" description="Basic and acidic residues" evidence="1">
    <location>
        <begin position="346"/>
        <end position="360"/>
    </location>
</feature>
<organism evidence="2 3">
    <name type="scientific">Aspergillus awamori</name>
    <name type="common">Black koji mold</name>
    <dbReference type="NCBI Taxonomy" id="105351"/>
    <lineage>
        <taxon>Eukaryota</taxon>
        <taxon>Fungi</taxon>
        <taxon>Dikarya</taxon>
        <taxon>Ascomycota</taxon>
        <taxon>Pezizomycotina</taxon>
        <taxon>Eurotiomycetes</taxon>
        <taxon>Eurotiomycetidae</taxon>
        <taxon>Eurotiales</taxon>
        <taxon>Aspergillaceae</taxon>
        <taxon>Aspergillus</taxon>
    </lineage>
</organism>
<name>A0A401KRB4_ASPAW</name>
<dbReference type="AntiFam" id="ANF00034">
    <property type="entry name" value="Antisense to 5.8S rRNA"/>
</dbReference>
<evidence type="ECO:0000313" key="3">
    <source>
        <dbReference type="Proteomes" id="UP000286921"/>
    </source>
</evidence>
<evidence type="ECO:0000313" key="2">
    <source>
        <dbReference type="EMBL" id="GCB21801.1"/>
    </source>
</evidence>
<dbReference type="PANTHER" id="PTHR33205:SF1">
    <property type="entry name" value="TRANSMEMBRANE PROTEIN"/>
    <property type="match status" value="1"/>
</dbReference>
<protein>
    <submittedName>
        <fullName evidence="2">Uncharacterized protein</fullName>
    </submittedName>
</protein>
<dbReference type="AlphaFoldDB" id="A0A401KRB4"/>
<dbReference type="EMBL" id="BDHI01000013">
    <property type="protein sequence ID" value="GCB21801.1"/>
    <property type="molecule type" value="Genomic_DNA"/>
</dbReference>
<feature type="region of interest" description="Disordered" evidence="1">
    <location>
        <begin position="560"/>
        <end position="583"/>
    </location>
</feature>
<feature type="region of interest" description="Disordered" evidence="1">
    <location>
        <begin position="243"/>
        <end position="360"/>
    </location>
</feature>
<reference evidence="2 3" key="1">
    <citation type="submission" date="2016-09" db="EMBL/GenBank/DDBJ databases">
        <title>Aspergillus awamori IFM 58123T.</title>
        <authorList>
            <person name="Kusuya Y."/>
            <person name="Shimizu M."/>
            <person name="Takahashi H."/>
            <person name="Yaguchi T."/>
        </authorList>
    </citation>
    <scope>NUCLEOTIDE SEQUENCE [LARGE SCALE GENOMIC DNA]</scope>
    <source>
        <strain evidence="2 3">IFM 58123</strain>
    </source>
</reference>
<proteinExistence type="predicted"/>
<feature type="region of interest" description="Disordered" evidence="1">
    <location>
        <begin position="75"/>
        <end position="108"/>
    </location>
</feature>
<gene>
    <name evidence="2" type="ORF">AAWM_04686</name>
</gene>
<feature type="region of interest" description="Disordered" evidence="1">
    <location>
        <begin position="178"/>
        <end position="227"/>
    </location>
</feature>
<sequence>MRTPKEPAFKFELLPLHSPLLRQSRLVSFPPLIDMLKFSGYPYLIRGQPGKNGWKTSAGAGQSYRACDKAPYARGSDAVPPLPFGPVPRRGGRRPNTQAGLEGSNDARTGMPPGIPGGAMCVQRLDDSLNSAIHISYRISLRSSSMPEPRDPLLKVLTDCIQSTQTARFQTVFVLGSPAGTGRGAEAPPRRPTSGGPAEATGYNRHGWEVGPKGPALGNDPSAGSPTETLLRLLLPLNDRGHTKCPATATPPAHREYTDDHPIAPTVAPQEPVRTQVDPARNRPCRRWQAAAYGPRVEGPDPADTPTNGGSRGAAPPGNLSPRHDISGVTGASAWDTPDLQSTRSRGAEHLRPENTPAAREEYQRAGSIYRNSPISPGQLVNSTPHHPYKVGYLHAACPNPRPSTAILALPWPPRCLAIRARPTPHPGPSLPAAPRITPSHLANWSIPFASTHARNSPRAPDACLPGPRPWPAILRANVLWSESDSWGTPTGPPRPGDRLARPTGQWPFVAHEGPDGLLALIPLESSQRDAESIPSSVGFLRRSRMANWRMKLVEREGGRDPWLTAGSPIPEAPSNRPALPDLSVGEVYNTNLAKDGLTLSDS</sequence>
<dbReference type="Proteomes" id="UP000286921">
    <property type="component" value="Unassembled WGS sequence"/>
</dbReference>
<evidence type="ECO:0000256" key="1">
    <source>
        <dbReference type="SAM" id="MobiDB-lite"/>
    </source>
</evidence>
<keyword evidence="3" id="KW-1185">Reference proteome</keyword>
<comment type="caution">
    <text evidence="2">The sequence shown here is derived from an EMBL/GenBank/DDBJ whole genome shotgun (WGS) entry which is preliminary data.</text>
</comment>
<feature type="compositionally biased region" description="Basic and acidic residues" evidence="1">
    <location>
        <begin position="253"/>
        <end position="262"/>
    </location>
</feature>
<dbReference type="PANTHER" id="PTHR33205">
    <property type="entry name" value="TRANSMEMBRANE PROTEIN"/>
    <property type="match status" value="1"/>
</dbReference>
<accession>A0A401KRB4</accession>